<dbReference type="AlphaFoldDB" id="A0A914HQ96"/>
<dbReference type="Proteomes" id="UP000887572">
    <property type="component" value="Unplaced"/>
</dbReference>
<sequence length="105" mass="12194">MCQPIHSGHMSVNNKRRHVVLPTLTQLDSSRFTYSYLVTTFARFKPLRLNRFQSTRRPKPTRIIVPEFLEMAQSRAATGGVYKGQGRIQSELMTRPYKEFLVHGQ</sequence>
<name>A0A914HQ96_GLORO</name>
<keyword evidence="1" id="KW-1185">Reference proteome</keyword>
<dbReference type="WBParaSite" id="Gr19_v10_g3242.t1">
    <property type="protein sequence ID" value="Gr19_v10_g3242.t1"/>
    <property type="gene ID" value="Gr19_v10_g3242"/>
</dbReference>
<evidence type="ECO:0000313" key="2">
    <source>
        <dbReference type="WBParaSite" id="Gr19_v10_g3242.t1"/>
    </source>
</evidence>
<organism evidence="1 2">
    <name type="scientific">Globodera rostochiensis</name>
    <name type="common">Golden nematode worm</name>
    <name type="synonym">Heterodera rostochiensis</name>
    <dbReference type="NCBI Taxonomy" id="31243"/>
    <lineage>
        <taxon>Eukaryota</taxon>
        <taxon>Metazoa</taxon>
        <taxon>Ecdysozoa</taxon>
        <taxon>Nematoda</taxon>
        <taxon>Chromadorea</taxon>
        <taxon>Rhabditida</taxon>
        <taxon>Tylenchina</taxon>
        <taxon>Tylenchomorpha</taxon>
        <taxon>Tylenchoidea</taxon>
        <taxon>Heteroderidae</taxon>
        <taxon>Heteroderinae</taxon>
        <taxon>Globodera</taxon>
    </lineage>
</organism>
<proteinExistence type="predicted"/>
<protein>
    <submittedName>
        <fullName evidence="2">Uncharacterized protein</fullName>
    </submittedName>
</protein>
<reference evidence="2" key="1">
    <citation type="submission" date="2022-11" db="UniProtKB">
        <authorList>
            <consortium name="WormBaseParasite"/>
        </authorList>
    </citation>
    <scope>IDENTIFICATION</scope>
</reference>
<accession>A0A914HQ96</accession>
<evidence type="ECO:0000313" key="1">
    <source>
        <dbReference type="Proteomes" id="UP000887572"/>
    </source>
</evidence>